<dbReference type="KEGG" id="ipa:Isop_0549"/>
<evidence type="ECO:0008006" key="6">
    <source>
        <dbReference type="Google" id="ProtNLM"/>
    </source>
</evidence>
<dbReference type="HOGENOM" id="CLU_495892_0_0_0"/>
<dbReference type="RefSeq" id="WP_013563431.1">
    <property type="nucleotide sequence ID" value="NC_014962.1"/>
</dbReference>
<reference evidence="4 5" key="2">
    <citation type="journal article" date="2011" name="Stand. Genomic Sci.">
        <title>Complete genome sequence of Isosphaera pallida type strain (IS1B).</title>
        <authorList>
            <consortium name="US DOE Joint Genome Institute (JGI-PGF)"/>
            <person name="Goker M."/>
            <person name="Cleland D."/>
            <person name="Saunders E."/>
            <person name="Lapidus A."/>
            <person name="Nolan M."/>
            <person name="Lucas S."/>
            <person name="Hammon N."/>
            <person name="Deshpande S."/>
            <person name="Cheng J.F."/>
            <person name="Tapia R."/>
            <person name="Han C."/>
            <person name="Goodwin L."/>
            <person name="Pitluck S."/>
            <person name="Liolios K."/>
            <person name="Pagani I."/>
            <person name="Ivanova N."/>
            <person name="Mavromatis K."/>
            <person name="Pati A."/>
            <person name="Chen A."/>
            <person name="Palaniappan K."/>
            <person name="Land M."/>
            <person name="Hauser L."/>
            <person name="Chang Y.J."/>
            <person name="Jeffries C.D."/>
            <person name="Detter J.C."/>
            <person name="Beck B."/>
            <person name="Woyke T."/>
            <person name="Bristow J."/>
            <person name="Eisen J.A."/>
            <person name="Markowitz V."/>
            <person name="Hugenholtz P."/>
            <person name="Kyrpides N.C."/>
            <person name="Klenk H.P."/>
        </authorList>
    </citation>
    <scope>NUCLEOTIDE SEQUENCE [LARGE SCALE GENOMIC DNA]</scope>
    <source>
        <strain evidence="5">ATCC 43644 / DSM 9630 / IS1B</strain>
    </source>
</reference>
<evidence type="ECO:0000313" key="4">
    <source>
        <dbReference type="EMBL" id="ADV61142.1"/>
    </source>
</evidence>
<feature type="region of interest" description="Disordered" evidence="2">
    <location>
        <begin position="440"/>
        <end position="474"/>
    </location>
</feature>
<keyword evidence="1" id="KW-0175">Coiled coil</keyword>
<evidence type="ECO:0000256" key="2">
    <source>
        <dbReference type="SAM" id="MobiDB-lite"/>
    </source>
</evidence>
<sequence length="549" mass="59567">MEVMEAAVGRVHRRLRVRRFLAVSWVAATICLLLATVVTVGFHLAGRPDWLGPTWLVPSVALGVAAFIAALVTLVSGPSRLDAAVAIDHAFDLNERLSSALALPSDLRDTPAGRAVLADAARRIEHLELTSRFGVLPSRRAWWAAVAGLLAVGAGFLPADLADQLAQAGSDPPKTTPIDPEHLAKTTDDLKKRLAQRREQLDEKQAETAKVLAEIEQGLDRLKKPEAPQSQEQALANLNKLIDVAKQRREQLESVENMARQMERMAALSQEGPAEQLAKDLANGDPEKAAETVKTLVEKLTKPNEMSARDKQALTNQLQEMSKELRKQANLEEKRKQLDEARKSGAISQQEFDREMAKLDRQQANLDQLKTMADQLAQAAEAMRQGDMQKAAQQLQMSQAQLEEMAQALSEIESLDAAMSDLAEAKNGLSNDGANRLGEGLGSFGLGRNSSGRQGDGLGRGQGEGKRPIAPDDTNLYDTTVKQQLTKGKGVIEGLGPRGQSIRGESVLTGVEATEAARIEAIEAITTQKIPASVKKHIQSYFDQLQGQP</sequence>
<feature type="transmembrane region" description="Helical" evidence="3">
    <location>
        <begin position="141"/>
        <end position="159"/>
    </location>
</feature>
<proteinExistence type="predicted"/>
<feature type="transmembrane region" description="Helical" evidence="3">
    <location>
        <begin position="20"/>
        <end position="43"/>
    </location>
</feature>
<gene>
    <name evidence="4" type="ordered locus">Isop_0549</name>
</gene>
<feature type="coiled-coil region" evidence="1">
    <location>
        <begin position="235"/>
        <end position="265"/>
    </location>
</feature>
<dbReference type="OrthoDB" id="250171at2"/>
<dbReference type="Proteomes" id="UP000008631">
    <property type="component" value="Chromosome"/>
</dbReference>
<protein>
    <recommendedName>
        <fullName evidence="6">Chromosome partition protein Smc</fullName>
    </recommendedName>
</protein>
<name>E8R024_ISOPI</name>
<dbReference type="AlphaFoldDB" id="E8R024"/>
<keyword evidence="3" id="KW-1133">Transmembrane helix</keyword>
<dbReference type="STRING" id="575540.Isop_0549"/>
<evidence type="ECO:0000256" key="3">
    <source>
        <dbReference type="SAM" id="Phobius"/>
    </source>
</evidence>
<dbReference type="EMBL" id="CP002353">
    <property type="protein sequence ID" value="ADV61142.1"/>
    <property type="molecule type" value="Genomic_DNA"/>
</dbReference>
<organism evidence="4 5">
    <name type="scientific">Isosphaera pallida (strain ATCC 43644 / DSM 9630 / IS1B)</name>
    <dbReference type="NCBI Taxonomy" id="575540"/>
    <lineage>
        <taxon>Bacteria</taxon>
        <taxon>Pseudomonadati</taxon>
        <taxon>Planctomycetota</taxon>
        <taxon>Planctomycetia</taxon>
        <taxon>Isosphaerales</taxon>
        <taxon>Isosphaeraceae</taxon>
        <taxon>Isosphaera</taxon>
    </lineage>
</organism>
<feature type="coiled-coil region" evidence="1">
    <location>
        <begin position="304"/>
        <end position="425"/>
    </location>
</feature>
<reference key="1">
    <citation type="submission" date="2010-11" db="EMBL/GenBank/DDBJ databases">
        <title>The complete sequence of chromosome of Isophaera pallida ATCC 43644.</title>
        <authorList>
            <consortium name="US DOE Joint Genome Institute (JGI-PGF)"/>
            <person name="Lucas S."/>
            <person name="Copeland A."/>
            <person name="Lapidus A."/>
            <person name="Bruce D."/>
            <person name="Goodwin L."/>
            <person name="Pitluck S."/>
            <person name="Kyrpides N."/>
            <person name="Mavromatis K."/>
            <person name="Pagani I."/>
            <person name="Ivanova N."/>
            <person name="Saunders E."/>
            <person name="Brettin T."/>
            <person name="Detter J.C."/>
            <person name="Han C."/>
            <person name="Tapia R."/>
            <person name="Land M."/>
            <person name="Hauser L."/>
            <person name="Markowitz V."/>
            <person name="Cheng J.-F."/>
            <person name="Hugenholtz P."/>
            <person name="Woyke T."/>
            <person name="Wu D."/>
            <person name="Eisen J.A."/>
        </authorList>
    </citation>
    <scope>NUCLEOTIDE SEQUENCE</scope>
    <source>
        <strain>ATCC 43644</strain>
    </source>
</reference>
<dbReference type="eggNOG" id="COG1511">
    <property type="taxonomic scope" value="Bacteria"/>
</dbReference>
<evidence type="ECO:0000313" key="5">
    <source>
        <dbReference type="Proteomes" id="UP000008631"/>
    </source>
</evidence>
<feature type="transmembrane region" description="Helical" evidence="3">
    <location>
        <begin position="55"/>
        <end position="75"/>
    </location>
</feature>
<keyword evidence="3" id="KW-0812">Transmembrane</keyword>
<keyword evidence="3" id="KW-0472">Membrane</keyword>
<keyword evidence="5" id="KW-1185">Reference proteome</keyword>
<dbReference type="InParanoid" id="E8R024"/>
<accession>E8R024</accession>
<evidence type="ECO:0000256" key="1">
    <source>
        <dbReference type="SAM" id="Coils"/>
    </source>
</evidence>